<evidence type="ECO:0000256" key="2">
    <source>
        <dbReference type="SAM" id="Phobius"/>
    </source>
</evidence>
<name>A0A2G5IB42_CERBT</name>
<dbReference type="PANTHER" id="PTHR47284:SF3">
    <property type="entry name" value="FATTY-ACID-BINDING PROTEIN 2"/>
    <property type="match status" value="1"/>
</dbReference>
<dbReference type="Gene3D" id="3.50.70.10">
    <property type="match status" value="1"/>
</dbReference>
<evidence type="ECO:0000313" key="6">
    <source>
        <dbReference type="Proteomes" id="UP000230605"/>
    </source>
</evidence>
<proteinExistence type="predicted"/>
<keyword evidence="2" id="KW-0472">Membrane</keyword>
<dbReference type="EMBL" id="CP134184">
    <property type="protein sequence ID" value="WPA96989.1"/>
    <property type="molecule type" value="Genomic_DNA"/>
</dbReference>
<sequence length="451" mass="49716">MAANTRAAMRLLSPRIQCLQRPARCSQIRHASSRYSNPGKRAFTAAPAQAPSFAGEVEQQVPAVELDAGLRPQLSMRDQYLAEEERKQYHLRRMRFAGMGLLLTLAGLTITLSNLDLEQMESSEKNRRGQQLDAGDKDDKTFQGKSVTIIGAGEGKRIVAQGQGEEIELVETGTSSVPHFPRTIYLPTNQESKPKSDPLGNIDITQPNAGANLGNISNQEQYTLVGLGIRTVSFLSIQVYVAGLYIRTQDIATLQQRLIKDVNETASTLIPSEKDQLRQRLVDPSASREIWIDLLQVPGIKTAWRIAPTRNTDFGHLRDGWITGISNRTREFKAIARGAETEYDHEDFGKSVSDFKNIFTGGKAPKGSVMILSRNNNGALDVWFQEKPGAQGKEKEVQHLGKVDDERIGKLIWLGYLGGEKVSSEQTRKGVAEGCVAFASRPIGSVEAMVN</sequence>
<feature type="domain" description="Chalcone isomerase" evidence="3">
    <location>
        <begin position="220"/>
        <end position="432"/>
    </location>
</feature>
<dbReference type="GO" id="GO:0016872">
    <property type="term" value="F:intramolecular lyase activity"/>
    <property type="evidence" value="ECO:0007669"/>
    <property type="project" value="InterPro"/>
</dbReference>
<evidence type="ECO:0000313" key="7">
    <source>
        <dbReference type="Proteomes" id="UP001302367"/>
    </source>
</evidence>
<dbReference type="InterPro" id="IPR036298">
    <property type="entry name" value="Chalcone_isomerase_sf"/>
</dbReference>
<dbReference type="OrthoDB" id="18193at2759"/>
<gene>
    <name evidence="4" type="ORF">CB0940_01548</name>
    <name evidence="5" type="ORF">RHO25_001597</name>
</gene>
<dbReference type="InterPro" id="IPR016087">
    <property type="entry name" value="Chalcone_isomerase"/>
</dbReference>
<keyword evidence="2" id="KW-0812">Transmembrane</keyword>
<dbReference type="Proteomes" id="UP001302367">
    <property type="component" value="Chromosome 1"/>
</dbReference>
<dbReference type="InterPro" id="IPR016088">
    <property type="entry name" value="Chalcone_isomerase_3-sand"/>
</dbReference>
<evidence type="ECO:0000313" key="5">
    <source>
        <dbReference type="EMBL" id="WPA96989.1"/>
    </source>
</evidence>
<reference evidence="4 6" key="1">
    <citation type="submission" date="2015-10" db="EMBL/GenBank/DDBJ databases">
        <title>The cercosporin biosynthetic gene cluster was horizontally transferred to several fungal lineages and shown to be expanded in Cercospora beticola based on microsynteny with recipient genomes.</title>
        <authorList>
            <person name="De Jonge R."/>
            <person name="Ebert M.K."/>
            <person name="Suttle J.C."/>
            <person name="Jurick Ii W.M."/>
            <person name="Secor G.A."/>
            <person name="Thomma B.P."/>
            <person name="Van De Peer Y."/>
            <person name="Bolton M.D."/>
        </authorList>
    </citation>
    <scope>NUCLEOTIDE SEQUENCE [LARGE SCALE GENOMIC DNA]</scope>
    <source>
        <strain evidence="4 6">09-40</strain>
    </source>
</reference>
<accession>A0A2G5IB42</accession>
<evidence type="ECO:0000259" key="3">
    <source>
        <dbReference type="Pfam" id="PF16035"/>
    </source>
</evidence>
<keyword evidence="7" id="KW-1185">Reference proteome</keyword>
<dbReference type="Proteomes" id="UP000230605">
    <property type="component" value="Chromosome 1"/>
</dbReference>
<feature type="region of interest" description="Disordered" evidence="1">
    <location>
        <begin position="121"/>
        <end position="140"/>
    </location>
</feature>
<keyword evidence="2" id="KW-1133">Transmembrane helix</keyword>
<dbReference type="SUPFAM" id="SSF54626">
    <property type="entry name" value="Chalcone isomerase"/>
    <property type="match status" value="1"/>
</dbReference>
<evidence type="ECO:0000256" key="1">
    <source>
        <dbReference type="SAM" id="MobiDB-lite"/>
    </source>
</evidence>
<organism evidence="4 6">
    <name type="scientific">Cercospora beticola</name>
    <name type="common">Sugarbeet leaf spot fungus</name>
    <dbReference type="NCBI Taxonomy" id="122368"/>
    <lineage>
        <taxon>Eukaryota</taxon>
        <taxon>Fungi</taxon>
        <taxon>Dikarya</taxon>
        <taxon>Ascomycota</taxon>
        <taxon>Pezizomycotina</taxon>
        <taxon>Dothideomycetes</taxon>
        <taxon>Dothideomycetidae</taxon>
        <taxon>Mycosphaerellales</taxon>
        <taxon>Mycosphaerellaceae</taxon>
        <taxon>Cercospora</taxon>
    </lineage>
</organism>
<feature type="transmembrane region" description="Helical" evidence="2">
    <location>
        <begin position="96"/>
        <end position="115"/>
    </location>
</feature>
<dbReference type="AlphaFoldDB" id="A0A2G5IB42"/>
<dbReference type="EMBL" id="LKMD01000100">
    <property type="protein sequence ID" value="PIB02009.1"/>
    <property type="molecule type" value="Genomic_DNA"/>
</dbReference>
<evidence type="ECO:0000313" key="4">
    <source>
        <dbReference type="EMBL" id="PIB02009.1"/>
    </source>
</evidence>
<dbReference type="Pfam" id="PF16035">
    <property type="entry name" value="Chalcone_2"/>
    <property type="match status" value="1"/>
</dbReference>
<protein>
    <submittedName>
        <fullName evidence="4">Altered inheritance of mitochondria protein 18, mitochondrial</fullName>
    </submittedName>
</protein>
<reference evidence="5 7" key="2">
    <citation type="submission" date="2023-09" db="EMBL/GenBank/DDBJ databases">
        <title>Complete-Gapless Cercospora beticola genome.</title>
        <authorList>
            <person name="Wyatt N.A."/>
            <person name="Spanner R.E."/>
            <person name="Bolton M.D."/>
        </authorList>
    </citation>
    <scope>NUCLEOTIDE SEQUENCE [LARGE SCALE GENOMIC DNA]</scope>
    <source>
        <strain evidence="5">Cb09-40</strain>
    </source>
</reference>
<dbReference type="PANTHER" id="PTHR47284">
    <property type="entry name" value="FATTY-ACID-BINDING PROTEIN 2"/>
    <property type="match status" value="1"/>
</dbReference>